<dbReference type="EMBL" id="BAABCV010000009">
    <property type="protein sequence ID" value="GAA4099890.1"/>
    <property type="molecule type" value="Genomic_DNA"/>
</dbReference>
<comment type="caution">
    <text evidence="1">The sequence shown here is derived from an EMBL/GenBank/DDBJ whole genome shotgun (WGS) entry which is preliminary data.</text>
</comment>
<gene>
    <name evidence="1" type="ORF">GCM10022392_25360</name>
</gene>
<evidence type="ECO:0000313" key="2">
    <source>
        <dbReference type="Proteomes" id="UP001500841"/>
    </source>
</evidence>
<reference evidence="2" key="1">
    <citation type="journal article" date="2019" name="Int. J. Syst. Evol. Microbiol.">
        <title>The Global Catalogue of Microorganisms (GCM) 10K type strain sequencing project: providing services to taxonomists for standard genome sequencing and annotation.</title>
        <authorList>
            <consortium name="The Broad Institute Genomics Platform"/>
            <consortium name="The Broad Institute Genome Sequencing Center for Infectious Disease"/>
            <person name="Wu L."/>
            <person name="Ma J."/>
        </authorList>
    </citation>
    <scope>NUCLEOTIDE SEQUENCE [LARGE SCALE GENOMIC DNA]</scope>
    <source>
        <strain evidence="2">JCM 17085</strain>
    </source>
</reference>
<organism evidence="1 2">
    <name type="scientific">Mucilaginibacter panaciglaebae</name>
    <dbReference type="NCBI Taxonomy" id="502331"/>
    <lineage>
        <taxon>Bacteria</taxon>
        <taxon>Pseudomonadati</taxon>
        <taxon>Bacteroidota</taxon>
        <taxon>Sphingobacteriia</taxon>
        <taxon>Sphingobacteriales</taxon>
        <taxon>Sphingobacteriaceae</taxon>
        <taxon>Mucilaginibacter</taxon>
    </lineage>
</organism>
<sequence>MSSHHIVREKQEPALLILSLDGFDDEQLGQLLEWSPTVMSTSPVAEQLHAFGIKIDWIITDDVANNLQSDIKYLSTNNKQANAAALDYLVEKGYPAVNIVTDEFNLEQYQPYADKITLVIFYQQQKIYRIESGFSKWKPGGDVIRIISQVKNLKTHGLQQIAENVYVTIADGFFGLHFDNGPLFIAEDL</sequence>
<dbReference type="Proteomes" id="UP001500841">
    <property type="component" value="Unassembled WGS sequence"/>
</dbReference>
<accession>A0ABP7WY71</accession>
<evidence type="ECO:0000313" key="1">
    <source>
        <dbReference type="EMBL" id="GAA4099890.1"/>
    </source>
</evidence>
<proteinExistence type="predicted"/>
<keyword evidence="2" id="KW-1185">Reference proteome</keyword>
<protein>
    <submittedName>
        <fullName evidence="1">Thiamine diphosphokinase</fullName>
    </submittedName>
</protein>
<dbReference type="RefSeq" id="WP_345105033.1">
    <property type="nucleotide sequence ID" value="NZ_BAABCV010000009.1"/>
</dbReference>
<name>A0ABP7WY71_9SPHI</name>